<accession>A0A562SY74</accession>
<evidence type="ECO:0000313" key="2">
    <source>
        <dbReference type="Proteomes" id="UP000316778"/>
    </source>
</evidence>
<evidence type="ECO:0000313" key="1">
    <source>
        <dbReference type="EMBL" id="TWI86315.1"/>
    </source>
</evidence>
<reference evidence="1 2" key="1">
    <citation type="journal article" date="2013" name="Stand. Genomic Sci.">
        <title>Genomic Encyclopedia of Type Strains, Phase I: The one thousand microbial genomes (KMG-I) project.</title>
        <authorList>
            <person name="Kyrpides N.C."/>
            <person name="Woyke T."/>
            <person name="Eisen J.A."/>
            <person name="Garrity G."/>
            <person name="Lilburn T.G."/>
            <person name="Beck B.J."/>
            <person name="Whitman W.B."/>
            <person name="Hugenholtz P."/>
            <person name="Klenk H.P."/>
        </authorList>
    </citation>
    <scope>NUCLEOTIDE SEQUENCE [LARGE SCALE GENOMIC DNA]</scope>
    <source>
        <strain evidence="1 2">DSM 13484</strain>
    </source>
</reference>
<protein>
    <submittedName>
        <fullName evidence="1">Uncharacterized protein</fullName>
    </submittedName>
</protein>
<proteinExistence type="predicted"/>
<sequence>MLLANATMAQQPIPAFSLTAGTDFNGVMTALGLEGGIYTANRRHSFMLTFGFDRLTNNDLIKYGRSEFVHPEVSMSEDSYPVGLKYAVKVADGGPVSLSAVVHPWYSINIDRVSGFYGARVVFWKRDIVAAEVLHDPFAGRMMLRFVFTTTFKKG</sequence>
<dbReference type="AlphaFoldDB" id="A0A562SY74"/>
<dbReference type="RefSeq" id="WP_145716035.1">
    <property type="nucleotide sequence ID" value="NZ_BAAAFY010000005.1"/>
</dbReference>
<keyword evidence="2" id="KW-1185">Reference proteome</keyword>
<dbReference type="Proteomes" id="UP000316778">
    <property type="component" value="Unassembled WGS sequence"/>
</dbReference>
<comment type="caution">
    <text evidence="1">The sequence shown here is derived from an EMBL/GenBank/DDBJ whole genome shotgun (WGS) entry which is preliminary data.</text>
</comment>
<organism evidence="1 2">
    <name type="scientific">Chitinophaga japonensis</name>
    <name type="common">Flexibacter japonensis</name>
    <dbReference type="NCBI Taxonomy" id="104662"/>
    <lineage>
        <taxon>Bacteria</taxon>
        <taxon>Pseudomonadati</taxon>
        <taxon>Bacteroidota</taxon>
        <taxon>Chitinophagia</taxon>
        <taxon>Chitinophagales</taxon>
        <taxon>Chitinophagaceae</taxon>
        <taxon>Chitinophaga</taxon>
    </lineage>
</organism>
<dbReference type="EMBL" id="VLLG01000004">
    <property type="protein sequence ID" value="TWI86315.1"/>
    <property type="molecule type" value="Genomic_DNA"/>
</dbReference>
<gene>
    <name evidence="1" type="ORF">LX66_3569</name>
</gene>
<name>A0A562SY74_CHIJA</name>
<dbReference type="OrthoDB" id="5377264at2"/>